<organism evidence="3 4">
    <name type="scientific">Coccomyxa viridis</name>
    <dbReference type="NCBI Taxonomy" id="1274662"/>
    <lineage>
        <taxon>Eukaryota</taxon>
        <taxon>Viridiplantae</taxon>
        <taxon>Chlorophyta</taxon>
        <taxon>core chlorophytes</taxon>
        <taxon>Trebouxiophyceae</taxon>
        <taxon>Trebouxiophyceae incertae sedis</taxon>
        <taxon>Coccomyxaceae</taxon>
        <taxon>Coccomyxa</taxon>
    </lineage>
</organism>
<feature type="transmembrane region" description="Helical" evidence="2">
    <location>
        <begin position="231"/>
        <end position="251"/>
    </location>
</feature>
<sequence>MHKAITALLTGGRRLLSSPNVALTLRTTEHTVLVPSPIQNAPCYGTSTCRQYSNTKVDRGWKWGFATVKGAVEQAQSAAQQTQASSWTGSGHRIVQQLMPRRAFQQGQGGAYPIKGPQQHSVQGWRRLSTSGAAKAEQAGSQASQAVRAVQSGGKGAASAAYRSLPDQARKMLDSAMQPGAAQKALSMQVESFWQRHGNKVLGLGAVFLLYVLWKTMFGVTSIFVNLSETMAEFGFLALSAAIIAFAGLYLRSRYSIRPDAVYRKALVQLNTNPAILEVMGAPVAGSDLRAQILTGGGLRLKNLQPRIRSRRLQMLFWATGTERRGLVSLEAKKQKGRYLFKLLAVDVPSAAGPEQRIYLEGDARTYNRGAVLREMRDPLLNALAMQDAYEAEDEVDDAADDAAEAQQKRSRAAALASGARLPDTSAYFHERLYWGVRHWVARMWDSSKEGEGQKAPTALPMPSIGEEAAATKTSDGSGTARKQTAPAA</sequence>
<keyword evidence="2" id="KW-0812">Transmembrane</keyword>
<feature type="transmembrane region" description="Helical" evidence="2">
    <location>
        <begin position="201"/>
        <end position="225"/>
    </location>
</feature>
<dbReference type="EMBL" id="CAXHTA020000008">
    <property type="protein sequence ID" value="CAL5223236.1"/>
    <property type="molecule type" value="Genomic_DNA"/>
</dbReference>
<accession>A0ABP1FW21</accession>
<name>A0ABP1FW21_9CHLO</name>
<keyword evidence="2" id="KW-0472">Membrane</keyword>
<evidence type="ECO:0000256" key="1">
    <source>
        <dbReference type="SAM" id="MobiDB-lite"/>
    </source>
</evidence>
<comment type="caution">
    <text evidence="3">The sequence shown here is derived from an EMBL/GenBank/DDBJ whole genome shotgun (WGS) entry which is preliminary data.</text>
</comment>
<proteinExistence type="predicted"/>
<keyword evidence="2" id="KW-1133">Transmembrane helix</keyword>
<reference evidence="3 4" key="1">
    <citation type="submission" date="2024-06" db="EMBL/GenBank/DDBJ databases">
        <authorList>
            <person name="Kraege A."/>
            <person name="Thomma B."/>
        </authorList>
    </citation>
    <scope>NUCLEOTIDE SEQUENCE [LARGE SCALE GENOMIC DNA]</scope>
</reference>
<feature type="region of interest" description="Disordered" evidence="1">
    <location>
        <begin position="449"/>
        <end position="489"/>
    </location>
</feature>
<protein>
    <submittedName>
        <fullName evidence="3">G5715 protein</fullName>
    </submittedName>
</protein>
<dbReference type="PANTHER" id="PTHR36354:SF2">
    <property type="entry name" value="IMPORT INNER MEMBRANE TRANSLOCASE SUBUNIT"/>
    <property type="match status" value="1"/>
</dbReference>
<feature type="compositionally biased region" description="Polar residues" evidence="1">
    <location>
        <begin position="472"/>
        <end position="483"/>
    </location>
</feature>
<dbReference type="PANTHER" id="PTHR36354">
    <property type="entry name" value="IMPORT INNER MEMBRANE TRANSLOCASE SUBUNIT"/>
    <property type="match status" value="1"/>
</dbReference>
<gene>
    <name evidence="3" type="primary">g5715</name>
    <name evidence="3" type="ORF">VP750_LOCUS4895</name>
</gene>
<keyword evidence="4" id="KW-1185">Reference proteome</keyword>
<evidence type="ECO:0000313" key="4">
    <source>
        <dbReference type="Proteomes" id="UP001497392"/>
    </source>
</evidence>
<evidence type="ECO:0000313" key="3">
    <source>
        <dbReference type="EMBL" id="CAL5223236.1"/>
    </source>
</evidence>
<evidence type="ECO:0000256" key="2">
    <source>
        <dbReference type="SAM" id="Phobius"/>
    </source>
</evidence>
<dbReference type="Proteomes" id="UP001497392">
    <property type="component" value="Unassembled WGS sequence"/>
</dbReference>